<dbReference type="PRINTS" id="PR00922">
    <property type="entry name" value="DADACBPTASE3"/>
</dbReference>
<gene>
    <name evidence="3" type="ordered locus">DP2814</name>
</gene>
<evidence type="ECO:0000256" key="1">
    <source>
        <dbReference type="ARBA" id="ARBA00006096"/>
    </source>
</evidence>
<evidence type="ECO:0000313" key="4">
    <source>
        <dbReference type="Proteomes" id="UP000000602"/>
    </source>
</evidence>
<keyword evidence="4" id="KW-1185">Reference proteome</keyword>
<dbReference type="InterPro" id="IPR000667">
    <property type="entry name" value="Peptidase_S13"/>
</dbReference>
<reference evidence="4" key="1">
    <citation type="journal article" date="2004" name="Environ. Microbiol.">
        <title>The genome of Desulfotalea psychrophila, a sulfate-reducing bacterium from permanently cold Arctic sediments.</title>
        <authorList>
            <person name="Rabus R."/>
            <person name="Ruepp A."/>
            <person name="Frickey T."/>
            <person name="Rattei T."/>
            <person name="Fartmann B."/>
            <person name="Stark M."/>
            <person name="Bauer M."/>
            <person name="Zibat A."/>
            <person name="Lombardot T."/>
            <person name="Becker I."/>
            <person name="Amann J."/>
            <person name="Gellner K."/>
            <person name="Teeling H."/>
            <person name="Leuschner W.D."/>
            <person name="Gloeckner F.-O."/>
            <person name="Lupas A.N."/>
            <person name="Amann R."/>
            <person name="Klenk H.-P."/>
        </authorList>
    </citation>
    <scope>NUCLEOTIDE SEQUENCE [LARGE SCALE GENOMIC DNA]</scope>
    <source>
        <strain evidence="4">DSM 12343 / LSv54</strain>
    </source>
</reference>
<proteinExistence type="inferred from homology"/>
<dbReference type="GO" id="GO:0000270">
    <property type="term" value="P:peptidoglycan metabolic process"/>
    <property type="evidence" value="ECO:0007669"/>
    <property type="project" value="TreeGrafter"/>
</dbReference>
<dbReference type="Proteomes" id="UP000000602">
    <property type="component" value="Chromosome"/>
</dbReference>
<dbReference type="GO" id="GO:0006508">
    <property type="term" value="P:proteolysis"/>
    <property type="evidence" value="ECO:0007669"/>
    <property type="project" value="InterPro"/>
</dbReference>
<dbReference type="RefSeq" id="WP_011190055.1">
    <property type="nucleotide sequence ID" value="NC_006138.1"/>
</dbReference>
<protein>
    <submittedName>
        <fullName evidence="3">Related to penicillin-binding protein 4 [Precursor]</fullName>
    </submittedName>
</protein>
<dbReference type="PANTHER" id="PTHR30023:SF0">
    <property type="entry name" value="PENICILLIN-SENSITIVE CARBOXYPEPTIDASE A"/>
    <property type="match status" value="1"/>
</dbReference>
<dbReference type="AlphaFoldDB" id="Q6AJD7"/>
<dbReference type="STRING" id="177439.DP2814"/>
<sequence length="413" mass="46188">MIKCCLKKTPITRRLLLVLLAWVFLPTGWVSSSSLQEDIDHGGYWFTTTSKPLRLKETTGFIPASTTKLVTALAGLRILGSDYRFSTDFLYDGKGALTIIGGGDPLLISEEIDKICRALKLRGVSRVHTLRLETSLFHLPQPALGTEQTEQPYDAHNGALVVNFNSINVRVDETGIVLSAEEQTPQLALMKDIVGLEAGKHRINVNQMVADDLPPVLRYSGELFLALLKRNGINTEDARIARGKAVEKSQLVLHWQSSCNLQETIGKCLKYSNNFIANQIFLQIGLHQYGAPATWEKGRRALNTFIQNDLRIEKSQLQLVEGSGLSRDNHISPRAMITVLENFAPYHSLLPYNSQTRTFIKTGTLRGVYCLAGFQPRGEKLYPFVIFLNQIKNSRMSVLEDLIHLSRQKKEGA</sequence>
<evidence type="ECO:0000256" key="2">
    <source>
        <dbReference type="ARBA" id="ARBA00022801"/>
    </source>
</evidence>
<dbReference type="eggNOG" id="COG2027">
    <property type="taxonomic scope" value="Bacteria"/>
</dbReference>
<dbReference type="Pfam" id="PF02113">
    <property type="entry name" value="Peptidase_S13"/>
    <property type="match status" value="2"/>
</dbReference>
<dbReference type="PANTHER" id="PTHR30023">
    <property type="entry name" value="D-ALANYL-D-ALANINE CARBOXYPEPTIDASE"/>
    <property type="match status" value="1"/>
</dbReference>
<dbReference type="KEGG" id="dps:DP2814"/>
<dbReference type="Gene3D" id="3.40.710.10">
    <property type="entry name" value="DD-peptidase/beta-lactamase superfamily"/>
    <property type="match status" value="2"/>
</dbReference>
<dbReference type="EMBL" id="CR522870">
    <property type="protein sequence ID" value="CAG37543.1"/>
    <property type="molecule type" value="Genomic_DNA"/>
</dbReference>
<dbReference type="OrthoDB" id="5372081at2"/>
<organism evidence="3 4">
    <name type="scientific">Desulfotalea psychrophila (strain LSv54 / DSM 12343)</name>
    <dbReference type="NCBI Taxonomy" id="177439"/>
    <lineage>
        <taxon>Bacteria</taxon>
        <taxon>Pseudomonadati</taxon>
        <taxon>Thermodesulfobacteriota</taxon>
        <taxon>Desulfobulbia</taxon>
        <taxon>Desulfobulbales</taxon>
        <taxon>Desulfocapsaceae</taxon>
        <taxon>Desulfotalea</taxon>
    </lineage>
</organism>
<name>Q6AJD7_DESPS</name>
<dbReference type="Gene3D" id="3.50.80.20">
    <property type="entry name" value="D-Ala-D-Ala carboxypeptidase C, peptidase S13"/>
    <property type="match status" value="1"/>
</dbReference>
<dbReference type="GO" id="GO:0004185">
    <property type="term" value="F:serine-type carboxypeptidase activity"/>
    <property type="evidence" value="ECO:0007669"/>
    <property type="project" value="InterPro"/>
</dbReference>
<evidence type="ECO:0000313" key="3">
    <source>
        <dbReference type="EMBL" id="CAG37543.1"/>
    </source>
</evidence>
<accession>Q6AJD7</accession>
<keyword evidence="2" id="KW-0378">Hydrolase</keyword>
<comment type="similarity">
    <text evidence="1">Belongs to the peptidase S13 family.</text>
</comment>
<dbReference type="HOGENOM" id="CLU_054952_0_0_7"/>
<dbReference type="InterPro" id="IPR012338">
    <property type="entry name" value="Beta-lactam/transpept-like"/>
</dbReference>
<dbReference type="SUPFAM" id="SSF56601">
    <property type="entry name" value="beta-lactamase/transpeptidase-like"/>
    <property type="match status" value="1"/>
</dbReference>